<gene>
    <name evidence="1" type="ORF">FG87_33170</name>
</gene>
<comment type="caution">
    <text evidence="1">The sequence shown here is derived from an EMBL/GenBank/DDBJ whole genome shotgun (WGS) entry which is preliminary data.</text>
</comment>
<reference evidence="1 2" key="1">
    <citation type="journal article" date="2014" name="Int. J. Syst. Evol. Microbiol.">
        <title>Nocardia vulneris sp. nov., isolated from wounds of human patients in North America.</title>
        <authorList>
            <person name="Lasker B.A."/>
            <person name="Bell M."/>
            <person name="Klenk H.P."/>
            <person name="Sproer C."/>
            <person name="Schumann C."/>
            <person name="Schumann P."/>
            <person name="Brown J.M."/>
        </authorList>
    </citation>
    <scope>NUCLEOTIDE SEQUENCE [LARGE SCALE GENOMIC DNA]</scope>
    <source>
        <strain evidence="1 2">W9851</strain>
    </source>
</reference>
<evidence type="ECO:0000313" key="2">
    <source>
        <dbReference type="Proteomes" id="UP000031364"/>
    </source>
</evidence>
<organism evidence="1 2">
    <name type="scientific">Nocardia vulneris</name>
    <dbReference type="NCBI Taxonomy" id="1141657"/>
    <lineage>
        <taxon>Bacteria</taxon>
        <taxon>Bacillati</taxon>
        <taxon>Actinomycetota</taxon>
        <taxon>Actinomycetes</taxon>
        <taxon>Mycobacteriales</taxon>
        <taxon>Nocardiaceae</taxon>
        <taxon>Nocardia</taxon>
    </lineage>
</organism>
<dbReference type="EMBL" id="JNFP01000052">
    <property type="protein sequence ID" value="KIA61085.1"/>
    <property type="molecule type" value="Genomic_DNA"/>
</dbReference>
<name>A0ABR4Z6W4_9NOCA</name>
<sequence>MAGLMLIRLHGVRVRAPSRAVPRISLVVGICRAAGCSTGRAASWWALLGSLAAGVVAARVVAQA</sequence>
<protein>
    <submittedName>
        <fullName evidence="1">Uncharacterized protein</fullName>
    </submittedName>
</protein>
<evidence type="ECO:0000313" key="1">
    <source>
        <dbReference type="EMBL" id="KIA61085.1"/>
    </source>
</evidence>
<dbReference type="Proteomes" id="UP000031364">
    <property type="component" value="Unassembled WGS sequence"/>
</dbReference>
<keyword evidence="2" id="KW-1185">Reference proteome</keyword>
<proteinExistence type="predicted"/>
<accession>A0ABR4Z6W4</accession>